<dbReference type="InterPro" id="IPR006311">
    <property type="entry name" value="TAT_signal"/>
</dbReference>
<protein>
    <recommendedName>
        <fullName evidence="3">Cholesterol transport system auxiliary component</fullName>
    </recommendedName>
</protein>
<evidence type="ECO:0000313" key="2">
    <source>
        <dbReference type="Proteomes" id="UP001595799"/>
    </source>
</evidence>
<accession>A0ABV8UM35</accession>
<dbReference type="Proteomes" id="UP001595799">
    <property type="component" value="Unassembled WGS sequence"/>
</dbReference>
<reference evidence="2" key="1">
    <citation type="journal article" date="2019" name="Int. J. Syst. Evol. Microbiol.">
        <title>The Global Catalogue of Microorganisms (GCM) 10K type strain sequencing project: providing services to taxonomists for standard genome sequencing and annotation.</title>
        <authorList>
            <consortium name="The Broad Institute Genomics Platform"/>
            <consortium name="The Broad Institute Genome Sequencing Center for Infectious Disease"/>
            <person name="Wu L."/>
            <person name="Ma J."/>
        </authorList>
    </citation>
    <scope>NUCLEOTIDE SEQUENCE [LARGE SCALE GENOMIC DNA]</scope>
    <source>
        <strain evidence="2">CECT 8472</strain>
    </source>
</reference>
<dbReference type="PROSITE" id="PS51257">
    <property type="entry name" value="PROKAR_LIPOPROTEIN"/>
    <property type="match status" value="1"/>
</dbReference>
<sequence length="201" mass="23137">MQPLSRRGFMIAGTGAASLALLAGCEMTPPRNDFARIGFDHRQPLRFDVASIEVIQQYEAPREAPYVGHRFPDPLPEVAERWGHQRLKAEGPRNNARFTIQEASVVEQELAGTQGLKRFFVIDQSERYDARLRAELEIRDSSDGARRVVRADVRRSLTVAEDASLTEREAIWFQLTEDLMRRFDREMEQVVRENLTPWLLN</sequence>
<dbReference type="RefSeq" id="WP_382422671.1">
    <property type="nucleotide sequence ID" value="NZ_JBHSCW010000007.1"/>
</dbReference>
<organism evidence="1 2">
    <name type="scientific">Fodinicurvata halophila</name>
    <dbReference type="NCBI Taxonomy" id="1419723"/>
    <lineage>
        <taxon>Bacteria</taxon>
        <taxon>Pseudomonadati</taxon>
        <taxon>Pseudomonadota</taxon>
        <taxon>Alphaproteobacteria</taxon>
        <taxon>Rhodospirillales</taxon>
        <taxon>Rhodovibrionaceae</taxon>
        <taxon>Fodinicurvata</taxon>
    </lineage>
</organism>
<evidence type="ECO:0000313" key="1">
    <source>
        <dbReference type="EMBL" id="MFC4352322.1"/>
    </source>
</evidence>
<dbReference type="PROSITE" id="PS51318">
    <property type="entry name" value="TAT"/>
    <property type="match status" value="1"/>
</dbReference>
<evidence type="ECO:0008006" key="3">
    <source>
        <dbReference type="Google" id="ProtNLM"/>
    </source>
</evidence>
<gene>
    <name evidence="1" type="ORF">ACFOW6_12305</name>
</gene>
<proteinExistence type="predicted"/>
<dbReference type="EMBL" id="JBHSCW010000007">
    <property type="protein sequence ID" value="MFC4352322.1"/>
    <property type="molecule type" value="Genomic_DNA"/>
</dbReference>
<keyword evidence="2" id="KW-1185">Reference proteome</keyword>
<comment type="caution">
    <text evidence="1">The sequence shown here is derived from an EMBL/GenBank/DDBJ whole genome shotgun (WGS) entry which is preliminary data.</text>
</comment>
<name>A0ABV8UM35_9PROT</name>